<dbReference type="EMBL" id="JAHQIW010002839">
    <property type="protein sequence ID" value="KAJ1356535.1"/>
    <property type="molecule type" value="Genomic_DNA"/>
</dbReference>
<dbReference type="AlphaFoldDB" id="A0AAD5MDD5"/>
<evidence type="ECO:0000313" key="2">
    <source>
        <dbReference type="EMBL" id="KAJ1356535.1"/>
    </source>
</evidence>
<keyword evidence="1" id="KW-0812">Transmembrane</keyword>
<gene>
    <name evidence="2" type="ORF">KIN20_014266</name>
</gene>
<keyword evidence="1" id="KW-0472">Membrane</keyword>
<accession>A0AAD5MDD5</accession>
<keyword evidence="1" id="KW-1133">Transmembrane helix</keyword>
<organism evidence="2 3">
    <name type="scientific">Parelaphostrongylus tenuis</name>
    <name type="common">Meningeal worm</name>
    <dbReference type="NCBI Taxonomy" id="148309"/>
    <lineage>
        <taxon>Eukaryota</taxon>
        <taxon>Metazoa</taxon>
        <taxon>Ecdysozoa</taxon>
        <taxon>Nematoda</taxon>
        <taxon>Chromadorea</taxon>
        <taxon>Rhabditida</taxon>
        <taxon>Rhabditina</taxon>
        <taxon>Rhabditomorpha</taxon>
        <taxon>Strongyloidea</taxon>
        <taxon>Metastrongylidae</taxon>
        <taxon>Parelaphostrongylus</taxon>
    </lineage>
</organism>
<dbReference type="Proteomes" id="UP001196413">
    <property type="component" value="Unassembled WGS sequence"/>
</dbReference>
<evidence type="ECO:0000313" key="3">
    <source>
        <dbReference type="Proteomes" id="UP001196413"/>
    </source>
</evidence>
<protein>
    <submittedName>
        <fullName evidence="2">Uncharacterized protein</fullName>
    </submittedName>
</protein>
<comment type="caution">
    <text evidence="2">The sequence shown here is derived from an EMBL/GenBank/DDBJ whole genome shotgun (WGS) entry which is preliminary data.</text>
</comment>
<reference evidence="2" key="1">
    <citation type="submission" date="2021-06" db="EMBL/GenBank/DDBJ databases">
        <title>Parelaphostrongylus tenuis whole genome reference sequence.</title>
        <authorList>
            <person name="Garwood T.J."/>
            <person name="Larsen P.A."/>
            <person name="Fountain-Jones N.M."/>
            <person name="Garbe J.R."/>
            <person name="Macchietto M.G."/>
            <person name="Kania S.A."/>
            <person name="Gerhold R.W."/>
            <person name="Richards J.E."/>
            <person name="Wolf T.M."/>
        </authorList>
    </citation>
    <scope>NUCLEOTIDE SEQUENCE</scope>
    <source>
        <strain evidence="2">MNPRO001-30</strain>
        <tissue evidence="2">Meninges</tissue>
    </source>
</reference>
<evidence type="ECO:0000256" key="1">
    <source>
        <dbReference type="SAM" id="Phobius"/>
    </source>
</evidence>
<feature type="transmembrane region" description="Helical" evidence="1">
    <location>
        <begin position="66"/>
        <end position="82"/>
    </location>
</feature>
<name>A0AAD5MDD5_PARTN</name>
<proteinExistence type="predicted"/>
<keyword evidence="3" id="KW-1185">Reference proteome</keyword>
<sequence>MKQFAAVMRDADGMTVTTCVIFGNTVTTTCLGMGAPGVPGGQNCMLNMATAFHAYTPAAPLSFQELLRFGLLHFFYTILLRIKDNLFRRPTPSWRLGAGKCGKMW</sequence>